<dbReference type="Proteomes" id="UP000307164">
    <property type="component" value="Unassembled WGS sequence"/>
</dbReference>
<accession>A0A5S3V9X5</accession>
<evidence type="ECO:0000313" key="9">
    <source>
        <dbReference type="Proteomes" id="UP000307164"/>
    </source>
</evidence>
<organism evidence="7 10">
    <name type="scientific">Pseudoalteromonas aurantia</name>
    <dbReference type="NCBI Taxonomy" id="43654"/>
    <lineage>
        <taxon>Bacteria</taxon>
        <taxon>Pseudomonadati</taxon>
        <taxon>Pseudomonadota</taxon>
        <taxon>Gammaproteobacteria</taxon>
        <taxon>Alteromonadales</taxon>
        <taxon>Pseudoalteromonadaceae</taxon>
        <taxon>Pseudoalteromonas</taxon>
    </lineage>
</organism>
<dbReference type="InterPro" id="IPR037187">
    <property type="entry name" value="DnaK_N"/>
</dbReference>
<evidence type="ECO:0000256" key="4">
    <source>
        <dbReference type="PROSITE-ProRule" id="PRU00510"/>
    </source>
</evidence>
<reference evidence="9 10" key="1">
    <citation type="submission" date="2018-01" db="EMBL/GenBank/DDBJ databases">
        <authorList>
            <person name="Paulsen S."/>
            <person name="Gram L.K."/>
        </authorList>
    </citation>
    <scope>NUCLEOTIDE SEQUENCE [LARGE SCALE GENOMIC DNA]</scope>
    <source>
        <strain evidence="7 10">S3790</strain>
        <strain evidence="8 9">S3895</strain>
    </source>
</reference>
<keyword evidence="2" id="KW-0863">Zinc-finger</keyword>
<feature type="zinc finger region" description="dksA C4-type" evidence="4">
    <location>
        <begin position="106"/>
        <end position="130"/>
    </location>
</feature>
<sequence>MEASKSLPELALEQKILNAPEDDYMNAEQLAFFKQRLIDLHDETRAHIREAKAQMLNKPDVTDLSDKATWEEQCSLLIRIVEREQRLLPKIQQSLERIRLDTYGYCEESGEPIGIPRLLARPTTEYCVDVKAVLEMKEHLRQE</sequence>
<evidence type="ECO:0000259" key="5">
    <source>
        <dbReference type="Pfam" id="PF01258"/>
    </source>
</evidence>
<evidence type="ECO:0000259" key="6">
    <source>
        <dbReference type="Pfam" id="PF21157"/>
    </source>
</evidence>
<keyword evidence="3" id="KW-0862">Zinc</keyword>
<dbReference type="GO" id="GO:0008270">
    <property type="term" value="F:zinc ion binding"/>
    <property type="evidence" value="ECO:0007669"/>
    <property type="project" value="UniProtKB-KW"/>
</dbReference>
<evidence type="ECO:0000313" key="8">
    <source>
        <dbReference type="EMBL" id="TMO78971.1"/>
    </source>
</evidence>
<dbReference type="SUPFAM" id="SSF57716">
    <property type="entry name" value="Glucocorticoid receptor-like (DNA-binding domain)"/>
    <property type="match status" value="1"/>
</dbReference>
<evidence type="ECO:0000256" key="3">
    <source>
        <dbReference type="ARBA" id="ARBA00022833"/>
    </source>
</evidence>
<comment type="caution">
    <text evidence="7">The sequence shown here is derived from an EMBL/GenBank/DDBJ whole genome shotgun (WGS) entry which is preliminary data.</text>
</comment>
<dbReference type="Pfam" id="PF21157">
    <property type="entry name" value="DksA_N"/>
    <property type="match status" value="1"/>
</dbReference>
<dbReference type="Gene3D" id="1.20.120.910">
    <property type="entry name" value="DksA, coiled-coil domain"/>
    <property type="match status" value="1"/>
</dbReference>
<dbReference type="PROSITE" id="PS51128">
    <property type="entry name" value="ZF_DKSA_2"/>
    <property type="match status" value="1"/>
</dbReference>
<protein>
    <submittedName>
        <fullName evidence="7">Molecular chaperone DnaK</fullName>
    </submittedName>
</protein>
<dbReference type="Pfam" id="PF01258">
    <property type="entry name" value="zf-dskA_traR"/>
    <property type="match status" value="1"/>
</dbReference>
<dbReference type="OrthoDB" id="9803742at2"/>
<evidence type="ECO:0000313" key="7">
    <source>
        <dbReference type="EMBL" id="TMO68704.1"/>
    </source>
</evidence>
<feature type="domain" description="DnaK suppressor protein DksA N-terminal" evidence="6">
    <location>
        <begin position="29"/>
        <end position="98"/>
    </location>
</feature>
<dbReference type="AlphaFoldDB" id="A0A5S3V9X5"/>
<dbReference type="RefSeq" id="WP_138591393.1">
    <property type="nucleotide sequence ID" value="NZ_PNBW01000005.1"/>
</dbReference>
<evidence type="ECO:0000313" key="10">
    <source>
        <dbReference type="Proteomes" id="UP000307217"/>
    </source>
</evidence>
<feature type="domain" description="Zinc finger DksA/TraR C4-type" evidence="5">
    <location>
        <begin position="102"/>
        <end position="132"/>
    </location>
</feature>
<proteinExistence type="predicted"/>
<dbReference type="Proteomes" id="UP000307217">
    <property type="component" value="Unassembled WGS sequence"/>
</dbReference>
<dbReference type="EMBL" id="PNBX01000030">
    <property type="protein sequence ID" value="TMO68704.1"/>
    <property type="molecule type" value="Genomic_DNA"/>
</dbReference>
<dbReference type="InterPro" id="IPR000962">
    <property type="entry name" value="Znf_DskA_TraR"/>
</dbReference>
<keyword evidence="9" id="KW-1185">Reference proteome</keyword>
<reference evidence="7" key="3">
    <citation type="submission" date="2019-09" db="EMBL/GenBank/DDBJ databases">
        <title>Co-occurence of chitin degradation, pigmentation and bioactivity in marine Pseudoalteromonas.</title>
        <authorList>
            <person name="Sonnenschein E.C."/>
            <person name="Bech P.K."/>
        </authorList>
    </citation>
    <scope>NUCLEOTIDE SEQUENCE</scope>
    <source>
        <strain evidence="7">S3790</strain>
        <strain evidence="8 9">S3895</strain>
    </source>
</reference>
<dbReference type="InterPro" id="IPR048489">
    <property type="entry name" value="DksA_N"/>
</dbReference>
<dbReference type="PANTHER" id="PTHR33823">
    <property type="entry name" value="RNA POLYMERASE-BINDING TRANSCRIPTION FACTOR DKSA-RELATED"/>
    <property type="match status" value="1"/>
</dbReference>
<reference evidence="10" key="2">
    <citation type="submission" date="2019-06" db="EMBL/GenBank/DDBJ databases">
        <title>Co-occurence of chitin degradation, pigmentation and bioactivity in marine Pseudoalteromonas.</title>
        <authorList>
            <person name="Sonnenschein E.C."/>
            <person name="Bech P.K."/>
        </authorList>
    </citation>
    <scope>NUCLEOTIDE SEQUENCE [LARGE SCALE GENOMIC DNA]</scope>
    <source>
        <strain evidence="10">S3790</strain>
    </source>
</reference>
<dbReference type="PANTHER" id="PTHR33823:SF2">
    <property type="entry name" value="RNA POLYMERASE-BINDING TRANSCRIPTION FACTOR DKSA"/>
    <property type="match status" value="1"/>
</dbReference>
<gene>
    <name evidence="7" type="ORF">CWC19_08010</name>
    <name evidence="8" type="ORF">CWC20_00770</name>
</gene>
<evidence type="ECO:0000256" key="1">
    <source>
        <dbReference type="ARBA" id="ARBA00022723"/>
    </source>
</evidence>
<evidence type="ECO:0000256" key="2">
    <source>
        <dbReference type="ARBA" id="ARBA00022771"/>
    </source>
</evidence>
<dbReference type="SUPFAM" id="SSF109635">
    <property type="entry name" value="DnaK suppressor protein DksA, alpha-hairpin domain"/>
    <property type="match status" value="1"/>
</dbReference>
<name>A0A5S3V9X5_9GAMM</name>
<keyword evidence="1" id="KW-0479">Metal-binding</keyword>
<dbReference type="EMBL" id="PNBW01000005">
    <property type="protein sequence ID" value="TMO78971.1"/>
    <property type="molecule type" value="Genomic_DNA"/>
</dbReference>